<keyword evidence="2" id="KW-1185">Reference proteome</keyword>
<evidence type="ECO:0000313" key="2">
    <source>
        <dbReference type="Proteomes" id="UP000698222"/>
    </source>
</evidence>
<dbReference type="SUPFAM" id="SSF52540">
    <property type="entry name" value="P-loop containing nucleoside triphosphate hydrolases"/>
    <property type="match status" value="1"/>
</dbReference>
<dbReference type="GO" id="GO:0016301">
    <property type="term" value="F:kinase activity"/>
    <property type="evidence" value="ECO:0007669"/>
    <property type="project" value="UniProtKB-KW"/>
</dbReference>
<organism evidence="1 2">
    <name type="scientific">Brachybacterium fresconis</name>
    <dbReference type="NCBI Taxonomy" id="173363"/>
    <lineage>
        <taxon>Bacteria</taxon>
        <taxon>Bacillati</taxon>
        <taxon>Actinomycetota</taxon>
        <taxon>Actinomycetes</taxon>
        <taxon>Micrococcales</taxon>
        <taxon>Dermabacteraceae</taxon>
        <taxon>Brachybacterium</taxon>
    </lineage>
</organism>
<reference evidence="1 2" key="1">
    <citation type="submission" date="2021-03" db="EMBL/GenBank/DDBJ databases">
        <title>Sequencing the genomes of 1000 actinobacteria strains.</title>
        <authorList>
            <person name="Klenk H.-P."/>
        </authorList>
    </citation>
    <scope>NUCLEOTIDE SEQUENCE [LARGE SCALE GENOMIC DNA]</scope>
    <source>
        <strain evidence="1 2">DSM 14564</strain>
    </source>
</reference>
<dbReference type="Proteomes" id="UP000698222">
    <property type="component" value="Unassembled WGS sequence"/>
</dbReference>
<dbReference type="EMBL" id="JAGIOC010000001">
    <property type="protein sequence ID" value="MBP2410269.1"/>
    <property type="molecule type" value="Genomic_DNA"/>
</dbReference>
<keyword evidence="1" id="KW-0418">Kinase</keyword>
<dbReference type="InterPro" id="IPR027417">
    <property type="entry name" value="P-loop_NTPase"/>
</dbReference>
<accession>A0ABS4YNE1</accession>
<keyword evidence="1" id="KW-0808">Transferase</keyword>
<comment type="caution">
    <text evidence="1">The sequence shown here is derived from an EMBL/GenBank/DDBJ whole genome shotgun (WGS) entry which is preliminary data.</text>
</comment>
<protein>
    <submittedName>
        <fullName evidence="1">Kinase</fullName>
    </submittedName>
</protein>
<dbReference type="Pfam" id="PF13671">
    <property type="entry name" value="AAA_33"/>
    <property type="match status" value="1"/>
</dbReference>
<dbReference type="RefSeq" id="WP_209893626.1">
    <property type="nucleotide sequence ID" value="NZ_BAAAJV010000016.1"/>
</dbReference>
<dbReference type="Gene3D" id="3.40.50.300">
    <property type="entry name" value="P-loop containing nucleotide triphosphate hydrolases"/>
    <property type="match status" value="1"/>
</dbReference>
<gene>
    <name evidence="1" type="ORF">JOF44_003172</name>
</gene>
<proteinExistence type="predicted"/>
<name>A0ABS4YNE1_9MICO</name>
<evidence type="ECO:0000313" key="1">
    <source>
        <dbReference type="EMBL" id="MBP2410269.1"/>
    </source>
</evidence>
<sequence length="220" mass="25114">MMSSEQILLLVAGFPGTGKSRLRTLVQKRLGPFASLSLDDVKEELYDCRGFVDSAAREHLDRAALEIFLAQVRTMMAAGRPILAEYPFSEKQRPQLEAACADYEVRPVTVRLVADFEVLFERQRERDLDPSRHVGHLVDTYRPGDTLVDRRAAPRLLRREVFLDRYLHRGYGTFALGTTIEIDTTDFEQIDDDDLISRISQASRIARTDRGTDLIEKERA</sequence>